<dbReference type="EMBL" id="AP008207">
    <property type="protein sequence ID" value="BAF07465.1"/>
    <property type="molecule type" value="Genomic_DNA"/>
</dbReference>
<dbReference type="KEGG" id="dosa:Os01g0974100"/>
<gene>
    <name evidence="1" type="ordered locus">Os01g0974100</name>
</gene>
<accession>Q0JFL3</accession>
<evidence type="ECO:0000313" key="2">
    <source>
        <dbReference type="Proteomes" id="UP000000763"/>
    </source>
</evidence>
<sequence length="98" mass="10884">RRRGSTSPSTWAIPSSTAPSTASSRLALLGLARSLPKRPSSAFTEGTSQSTKLRVHSRKFARKAHIGVLLRVYMWAWSMESKESVVTGTRRTRWLEAP</sequence>
<proteinExistence type="predicted"/>
<organism evidence="1 2">
    <name type="scientific">Oryza sativa subsp. japonica</name>
    <name type="common">Rice</name>
    <dbReference type="NCBI Taxonomy" id="39947"/>
    <lineage>
        <taxon>Eukaryota</taxon>
        <taxon>Viridiplantae</taxon>
        <taxon>Streptophyta</taxon>
        <taxon>Embryophyta</taxon>
        <taxon>Tracheophyta</taxon>
        <taxon>Spermatophyta</taxon>
        <taxon>Magnoliopsida</taxon>
        <taxon>Liliopsida</taxon>
        <taxon>Poales</taxon>
        <taxon>Poaceae</taxon>
        <taxon>BOP clade</taxon>
        <taxon>Oryzoideae</taxon>
        <taxon>Oryzeae</taxon>
        <taxon>Oryzinae</taxon>
        <taxon>Oryza</taxon>
        <taxon>Oryza sativa</taxon>
    </lineage>
</organism>
<feature type="non-terminal residue" evidence="1">
    <location>
        <position position="1"/>
    </location>
</feature>
<name>Q0JFL3_ORYSJ</name>
<protein>
    <submittedName>
        <fullName evidence="1">Os01g0974100 protein</fullName>
    </submittedName>
</protein>
<reference evidence="1 2" key="1">
    <citation type="journal article" date="2005" name="Nature">
        <title>The map-based sequence of the rice genome.</title>
        <authorList>
            <consortium name="International rice genome sequencing project (IRGSP)"/>
            <person name="Matsumoto T."/>
            <person name="Wu J."/>
            <person name="Kanamori H."/>
            <person name="Katayose Y."/>
            <person name="Fujisawa M."/>
            <person name="Namiki N."/>
            <person name="Mizuno H."/>
            <person name="Yamamoto K."/>
            <person name="Antonio B.A."/>
            <person name="Baba T."/>
            <person name="Sakata K."/>
            <person name="Nagamura Y."/>
            <person name="Aoki H."/>
            <person name="Arikawa K."/>
            <person name="Arita K."/>
            <person name="Bito T."/>
            <person name="Chiden Y."/>
            <person name="Fujitsuka N."/>
            <person name="Fukunaka R."/>
            <person name="Hamada M."/>
            <person name="Harada C."/>
            <person name="Hayashi A."/>
            <person name="Hijishita S."/>
            <person name="Honda M."/>
            <person name="Hosokawa S."/>
            <person name="Ichikawa Y."/>
            <person name="Idonuma A."/>
            <person name="Iijima M."/>
            <person name="Ikeda M."/>
            <person name="Ikeno M."/>
            <person name="Ito K."/>
            <person name="Ito S."/>
            <person name="Ito T."/>
            <person name="Ito Y."/>
            <person name="Ito Y."/>
            <person name="Iwabuchi A."/>
            <person name="Kamiya K."/>
            <person name="Karasawa W."/>
            <person name="Kurita K."/>
            <person name="Katagiri S."/>
            <person name="Kikuta A."/>
            <person name="Kobayashi H."/>
            <person name="Kobayashi N."/>
            <person name="Machita K."/>
            <person name="Maehara T."/>
            <person name="Masukawa M."/>
            <person name="Mizubayashi T."/>
            <person name="Mukai Y."/>
            <person name="Nagasaki H."/>
            <person name="Nagata Y."/>
            <person name="Naito S."/>
            <person name="Nakashima M."/>
            <person name="Nakama Y."/>
            <person name="Nakamichi Y."/>
            <person name="Nakamura M."/>
            <person name="Meguro A."/>
            <person name="Negishi M."/>
            <person name="Ohta I."/>
            <person name="Ohta T."/>
            <person name="Okamoto M."/>
            <person name="Ono N."/>
            <person name="Saji S."/>
            <person name="Sakaguchi M."/>
            <person name="Sakai K."/>
            <person name="Shibata M."/>
            <person name="Shimokawa T."/>
            <person name="Song J."/>
            <person name="Takazaki Y."/>
            <person name="Terasawa K."/>
            <person name="Tsugane M."/>
            <person name="Tsuji K."/>
            <person name="Ueda S."/>
            <person name="Waki K."/>
            <person name="Yamagata H."/>
            <person name="Yamamoto M."/>
            <person name="Yamamoto S."/>
            <person name="Yamane H."/>
            <person name="Yoshiki S."/>
            <person name="Yoshihara R."/>
            <person name="Yukawa K."/>
            <person name="Zhong H."/>
            <person name="Yano M."/>
            <person name="Yuan Q."/>
            <person name="Ouyang S."/>
            <person name="Liu J."/>
            <person name="Jones K.M."/>
            <person name="Gansberger K."/>
            <person name="Moffat K."/>
            <person name="Hill J."/>
            <person name="Bera J."/>
            <person name="Fadrosh D."/>
            <person name="Jin S."/>
            <person name="Johri S."/>
            <person name="Kim M."/>
            <person name="Overton L."/>
            <person name="Reardon M."/>
            <person name="Tsitrin T."/>
            <person name="Vuong H."/>
            <person name="Weaver B."/>
            <person name="Ciecko A."/>
            <person name="Tallon L."/>
            <person name="Jackson J."/>
            <person name="Pai G."/>
            <person name="Aken S.V."/>
            <person name="Utterback T."/>
            <person name="Reidmuller S."/>
            <person name="Feldblyum T."/>
            <person name="Hsiao J."/>
            <person name="Zismann V."/>
            <person name="Iobst S."/>
            <person name="de Vazeille A.R."/>
            <person name="Buell C.R."/>
            <person name="Ying K."/>
            <person name="Li Y."/>
            <person name="Lu T."/>
            <person name="Huang Y."/>
            <person name="Zhao Q."/>
            <person name="Feng Q."/>
            <person name="Zhang L."/>
            <person name="Zhu J."/>
            <person name="Weng Q."/>
            <person name="Mu J."/>
            <person name="Lu Y."/>
            <person name="Fan D."/>
            <person name="Liu Y."/>
            <person name="Guan J."/>
            <person name="Zhang Y."/>
            <person name="Yu S."/>
            <person name="Liu X."/>
            <person name="Zhang Y."/>
            <person name="Hong G."/>
            <person name="Han B."/>
            <person name="Choisne N."/>
            <person name="Demange N."/>
            <person name="Orjeda G."/>
            <person name="Samain S."/>
            <person name="Cattolico L."/>
            <person name="Pelletier E."/>
            <person name="Couloux A."/>
            <person name="Segurens B."/>
            <person name="Wincker P."/>
            <person name="D'Hont A."/>
            <person name="Scarpelli C."/>
            <person name="Weissenbach J."/>
            <person name="Salanoubat M."/>
            <person name="Quetier F."/>
            <person name="Yu Y."/>
            <person name="Kim H.R."/>
            <person name="Rambo T."/>
            <person name="Currie J."/>
            <person name="Collura K."/>
            <person name="Luo M."/>
            <person name="Yang T."/>
            <person name="Ammiraju J.S.S."/>
            <person name="Engler F."/>
            <person name="Soderlund C."/>
            <person name="Wing R.A."/>
            <person name="Palmer L.E."/>
            <person name="de la Bastide M."/>
            <person name="Spiegel L."/>
            <person name="Nascimento L."/>
            <person name="Zutavern T."/>
            <person name="O'Shaughnessy A."/>
            <person name="Dike S."/>
            <person name="Dedhia N."/>
            <person name="Preston R."/>
            <person name="Balija V."/>
            <person name="McCombie W.R."/>
            <person name="Chow T."/>
            <person name="Chen H."/>
            <person name="Chung M."/>
            <person name="Chen C."/>
            <person name="Shaw J."/>
            <person name="Wu H."/>
            <person name="Hsiao K."/>
            <person name="Chao Y."/>
            <person name="Chu M."/>
            <person name="Cheng C."/>
            <person name="Hour A."/>
            <person name="Lee P."/>
            <person name="Lin S."/>
            <person name="Lin Y."/>
            <person name="Liou J."/>
            <person name="Liu S."/>
            <person name="Hsing Y."/>
            <person name="Raghuvanshi S."/>
            <person name="Mohanty A."/>
            <person name="Bharti A.K."/>
            <person name="Gaur A."/>
            <person name="Gupta V."/>
            <person name="Kumar D."/>
            <person name="Ravi V."/>
            <person name="Vij S."/>
            <person name="Kapur A."/>
            <person name="Khurana P."/>
            <person name="Khurana P."/>
            <person name="Khurana J.P."/>
            <person name="Tyagi A.K."/>
            <person name="Gaikwad K."/>
            <person name="Singh A."/>
            <person name="Dalal V."/>
            <person name="Srivastava S."/>
            <person name="Dixit A."/>
            <person name="Pal A.K."/>
            <person name="Ghazi I.A."/>
            <person name="Yadav M."/>
            <person name="Pandit A."/>
            <person name="Bhargava A."/>
            <person name="Sureshbabu K."/>
            <person name="Batra K."/>
            <person name="Sharma T.R."/>
            <person name="Mohapatra T."/>
            <person name="Singh N.K."/>
            <person name="Messing J."/>
            <person name="Nelson A.B."/>
            <person name="Fuks G."/>
            <person name="Kavchok S."/>
            <person name="Keizer G."/>
            <person name="Linton E."/>
            <person name="Llaca V."/>
            <person name="Song R."/>
            <person name="Tanyolac B."/>
            <person name="Young S."/>
            <person name="Ho-Il K."/>
            <person name="Hahn J.H."/>
            <person name="Sangsakoo G."/>
            <person name="Vanavichit A."/>
            <person name="de Mattos Luiz.A.T."/>
            <person name="Zimmer P.D."/>
            <person name="Malone G."/>
            <person name="Dellagostin O."/>
            <person name="de Oliveira A.C."/>
            <person name="Bevan M."/>
            <person name="Bancroft I."/>
            <person name="Minx P."/>
            <person name="Cordum H."/>
            <person name="Wilson R."/>
            <person name="Cheng Z."/>
            <person name="Jin W."/>
            <person name="Jiang J."/>
            <person name="Leong S.A."/>
            <person name="Iwama H."/>
            <person name="Gojobori T."/>
            <person name="Itoh T."/>
            <person name="Niimura Y."/>
            <person name="Fujii Y."/>
            <person name="Habara T."/>
            <person name="Sakai H."/>
            <person name="Sato Y."/>
            <person name="Wilson G."/>
            <person name="Kumar K."/>
            <person name="McCouch S."/>
            <person name="Juretic N."/>
            <person name="Hoen D."/>
            <person name="Wright S."/>
            <person name="Bruskiewich R."/>
            <person name="Bureau T."/>
            <person name="Miyao A."/>
            <person name="Hirochika H."/>
            <person name="Nishikawa T."/>
            <person name="Kadowaki K."/>
            <person name="Sugiura M."/>
            <person name="Burr B."/>
            <person name="Sasaki T."/>
        </authorList>
    </citation>
    <scope>NUCLEOTIDE SEQUENCE [LARGE SCALE GENOMIC DNA]</scope>
    <source>
        <strain evidence="2">cv. Nipponbare</strain>
    </source>
</reference>
<dbReference type="AlphaFoldDB" id="Q0JFL3"/>
<reference evidence="2" key="2">
    <citation type="journal article" date="2008" name="Nucleic Acids Res.">
        <title>The rice annotation project database (RAP-DB): 2008 update.</title>
        <authorList>
            <consortium name="The rice annotation project (RAP)"/>
        </authorList>
    </citation>
    <scope>GENOME REANNOTATION</scope>
    <source>
        <strain evidence="2">cv. Nipponbare</strain>
    </source>
</reference>
<dbReference type="Proteomes" id="UP000000763">
    <property type="component" value="Chromosome 1"/>
</dbReference>
<evidence type="ECO:0000313" key="1">
    <source>
        <dbReference type="EMBL" id="BAF07465.1"/>
    </source>
</evidence>